<sequence length="105" mass="11418">ITGGRSHQGWVGGAGLSLQLEDSIESPTPGMGKYPIVTSSSVDTTFDLSFLPKEFHEFSDVFNPQNTSKLPPLQPGYDMEINLKSNSIPPTSNSYLLSQDEEAEL</sequence>
<evidence type="ECO:0000256" key="1">
    <source>
        <dbReference type="SAM" id="MobiDB-lite"/>
    </source>
</evidence>
<evidence type="ECO:0000313" key="3">
    <source>
        <dbReference type="Proteomes" id="UP000886653"/>
    </source>
</evidence>
<evidence type="ECO:0000313" key="2">
    <source>
        <dbReference type="EMBL" id="KAG0147290.1"/>
    </source>
</evidence>
<feature type="non-terminal residue" evidence="2">
    <location>
        <position position="105"/>
    </location>
</feature>
<dbReference type="Proteomes" id="UP000886653">
    <property type="component" value="Unassembled WGS sequence"/>
</dbReference>
<feature type="region of interest" description="Disordered" evidence="1">
    <location>
        <begin position="65"/>
        <end position="105"/>
    </location>
</feature>
<feature type="compositionally biased region" description="Polar residues" evidence="1">
    <location>
        <begin position="83"/>
        <end position="97"/>
    </location>
</feature>
<gene>
    <name evidence="2" type="ORF">CROQUDRAFT_656208</name>
</gene>
<proteinExistence type="predicted"/>
<organism evidence="2 3">
    <name type="scientific">Cronartium quercuum f. sp. fusiforme G11</name>
    <dbReference type="NCBI Taxonomy" id="708437"/>
    <lineage>
        <taxon>Eukaryota</taxon>
        <taxon>Fungi</taxon>
        <taxon>Dikarya</taxon>
        <taxon>Basidiomycota</taxon>
        <taxon>Pucciniomycotina</taxon>
        <taxon>Pucciniomycetes</taxon>
        <taxon>Pucciniales</taxon>
        <taxon>Coleosporiaceae</taxon>
        <taxon>Cronartium</taxon>
    </lineage>
</organism>
<feature type="non-terminal residue" evidence="2">
    <location>
        <position position="1"/>
    </location>
</feature>
<reference evidence="2" key="1">
    <citation type="submission" date="2013-11" db="EMBL/GenBank/DDBJ databases">
        <title>Genome sequence of the fusiform rust pathogen reveals effectors for host alternation and coevolution with pine.</title>
        <authorList>
            <consortium name="DOE Joint Genome Institute"/>
            <person name="Smith K."/>
            <person name="Pendleton A."/>
            <person name="Kubisiak T."/>
            <person name="Anderson C."/>
            <person name="Salamov A."/>
            <person name="Aerts A."/>
            <person name="Riley R."/>
            <person name="Clum A."/>
            <person name="Lindquist E."/>
            <person name="Ence D."/>
            <person name="Campbell M."/>
            <person name="Kronenberg Z."/>
            <person name="Feau N."/>
            <person name="Dhillon B."/>
            <person name="Hamelin R."/>
            <person name="Burleigh J."/>
            <person name="Smith J."/>
            <person name="Yandell M."/>
            <person name="Nelson C."/>
            <person name="Grigoriev I."/>
            <person name="Davis J."/>
        </authorList>
    </citation>
    <scope>NUCLEOTIDE SEQUENCE</scope>
    <source>
        <strain evidence="2">G11</strain>
    </source>
</reference>
<dbReference type="OrthoDB" id="2677031at2759"/>
<name>A0A9P6NPK7_9BASI</name>
<keyword evidence="3" id="KW-1185">Reference proteome</keyword>
<dbReference type="AlphaFoldDB" id="A0A9P6NPK7"/>
<protein>
    <submittedName>
        <fullName evidence="2">Uncharacterized protein</fullName>
    </submittedName>
</protein>
<accession>A0A9P6NPK7</accession>
<comment type="caution">
    <text evidence="2">The sequence shown here is derived from an EMBL/GenBank/DDBJ whole genome shotgun (WGS) entry which is preliminary data.</text>
</comment>
<dbReference type="EMBL" id="MU167249">
    <property type="protein sequence ID" value="KAG0147290.1"/>
    <property type="molecule type" value="Genomic_DNA"/>
</dbReference>